<sequence length="256" mass="28591">MRGFKEWCLFLACCLLAACVATRPIEGTDEGCEVASEAASFEQLCSEDGTLGVLCDESQCGAYRCREVVERLTAGQRVLARHLRPPLPTSPGQGGTSTRLPPLPSPGPGIERYRGSAQEVSGDTRPVFIIHWGPQPKSELLPSQKQLLAEAEAYRKKPHEGHHIYPQAFRQWFTEKGIDIDAYILPLEVPEHRRIHRGANGGPWNAAWDKFINENPGAPKEEIHRHAGQLIYEFGLFGVILPYKLWTLHPPPFRNP</sequence>
<feature type="region of interest" description="Disordered" evidence="1">
    <location>
        <begin position="80"/>
        <end position="108"/>
    </location>
</feature>
<comment type="caution">
    <text evidence="3">The sequence shown here is derived from an EMBL/GenBank/DDBJ whole genome shotgun (WGS) entry which is preliminary data.</text>
</comment>
<dbReference type="PROSITE" id="PS51257">
    <property type="entry name" value="PROKAR_LIPOPROTEIN"/>
    <property type="match status" value="1"/>
</dbReference>
<evidence type="ECO:0000313" key="3">
    <source>
        <dbReference type="EMBL" id="MDY7225704.1"/>
    </source>
</evidence>
<evidence type="ECO:0000256" key="2">
    <source>
        <dbReference type="SAM" id="SignalP"/>
    </source>
</evidence>
<dbReference type="NCBIfam" id="TIGR02269">
    <property type="entry name" value="TIGR02269 family lipoprotein"/>
    <property type="match status" value="1"/>
</dbReference>
<gene>
    <name evidence="3" type="ORF">SYV04_04885</name>
</gene>
<keyword evidence="3" id="KW-0449">Lipoprotein</keyword>
<name>A0ABU5GYD4_9BACT</name>
<keyword evidence="4" id="KW-1185">Reference proteome</keyword>
<accession>A0ABU5GYD4</accession>
<keyword evidence="2" id="KW-0732">Signal</keyword>
<evidence type="ECO:0000256" key="1">
    <source>
        <dbReference type="SAM" id="MobiDB-lite"/>
    </source>
</evidence>
<reference evidence="3 4" key="1">
    <citation type="submission" date="2023-12" db="EMBL/GenBank/DDBJ databases">
        <title>the genome sequence of Hyalangium sp. s54d21.</title>
        <authorList>
            <person name="Zhang X."/>
        </authorList>
    </citation>
    <scope>NUCLEOTIDE SEQUENCE [LARGE SCALE GENOMIC DNA]</scope>
    <source>
        <strain evidence="4">s54d21</strain>
    </source>
</reference>
<protein>
    <submittedName>
        <fullName evidence="3">TIGR02269 family lipoprotein</fullName>
    </submittedName>
</protein>
<feature type="chain" id="PRO_5045411799" evidence="2">
    <location>
        <begin position="24"/>
        <end position="256"/>
    </location>
</feature>
<organism evidence="3 4">
    <name type="scientific">Hyalangium rubrum</name>
    <dbReference type="NCBI Taxonomy" id="3103134"/>
    <lineage>
        <taxon>Bacteria</taxon>
        <taxon>Pseudomonadati</taxon>
        <taxon>Myxococcota</taxon>
        <taxon>Myxococcia</taxon>
        <taxon>Myxococcales</taxon>
        <taxon>Cystobacterineae</taxon>
        <taxon>Archangiaceae</taxon>
        <taxon>Hyalangium</taxon>
    </lineage>
</organism>
<proteinExistence type="predicted"/>
<dbReference type="RefSeq" id="WP_321544408.1">
    <property type="nucleotide sequence ID" value="NZ_JAXIVS010000001.1"/>
</dbReference>
<dbReference type="EMBL" id="JAXIVS010000001">
    <property type="protein sequence ID" value="MDY7225704.1"/>
    <property type="molecule type" value="Genomic_DNA"/>
</dbReference>
<dbReference type="Proteomes" id="UP001291309">
    <property type="component" value="Unassembled WGS sequence"/>
</dbReference>
<feature type="signal peptide" evidence="2">
    <location>
        <begin position="1"/>
        <end position="23"/>
    </location>
</feature>
<dbReference type="InterPro" id="IPR011755">
    <property type="entry name" value="CHP02269_MYXXA"/>
</dbReference>
<evidence type="ECO:0000313" key="4">
    <source>
        <dbReference type="Proteomes" id="UP001291309"/>
    </source>
</evidence>
<dbReference type="Pfam" id="PF09533">
    <property type="entry name" value="DUF2380"/>
    <property type="match status" value="1"/>
</dbReference>